<reference evidence="2 3" key="1">
    <citation type="journal article" date="2023" name="Plants (Basel)">
        <title>Bridging the Gap: Combining Genomics and Transcriptomics Approaches to Understand Stylosanthes scabra, an Orphan Legume from the Brazilian Caatinga.</title>
        <authorList>
            <person name="Ferreira-Neto J.R.C."/>
            <person name="da Silva M.D."/>
            <person name="Binneck E."/>
            <person name="de Melo N.F."/>
            <person name="da Silva R.H."/>
            <person name="de Melo A.L.T.M."/>
            <person name="Pandolfi V."/>
            <person name="Bustamante F.O."/>
            <person name="Brasileiro-Vidal A.C."/>
            <person name="Benko-Iseppon A.M."/>
        </authorList>
    </citation>
    <scope>NUCLEOTIDE SEQUENCE [LARGE SCALE GENOMIC DNA]</scope>
    <source>
        <tissue evidence="2">Leaves</tissue>
    </source>
</reference>
<dbReference type="EMBL" id="JASCZI010030244">
    <property type="protein sequence ID" value="MED6119692.1"/>
    <property type="molecule type" value="Genomic_DNA"/>
</dbReference>
<evidence type="ECO:0000256" key="1">
    <source>
        <dbReference type="SAM" id="MobiDB-lite"/>
    </source>
</evidence>
<protein>
    <submittedName>
        <fullName evidence="2">Uncharacterized protein</fullName>
    </submittedName>
</protein>
<proteinExistence type="predicted"/>
<feature type="compositionally biased region" description="Acidic residues" evidence="1">
    <location>
        <begin position="8"/>
        <end position="23"/>
    </location>
</feature>
<name>A0ABU6R6M2_9FABA</name>
<accession>A0ABU6R6M2</accession>
<sequence>MNKNWDLSLEELDTPEGAEENSNDENSAATDIDSVDASDGGEELQCFIETPLGYSERSEDRAAFKWRGGFLASSFGQKARMAQKK</sequence>
<comment type="caution">
    <text evidence="2">The sequence shown here is derived from an EMBL/GenBank/DDBJ whole genome shotgun (WGS) entry which is preliminary data.</text>
</comment>
<keyword evidence="3" id="KW-1185">Reference proteome</keyword>
<evidence type="ECO:0000313" key="2">
    <source>
        <dbReference type="EMBL" id="MED6119692.1"/>
    </source>
</evidence>
<organism evidence="2 3">
    <name type="scientific">Stylosanthes scabra</name>
    <dbReference type="NCBI Taxonomy" id="79078"/>
    <lineage>
        <taxon>Eukaryota</taxon>
        <taxon>Viridiplantae</taxon>
        <taxon>Streptophyta</taxon>
        <taxon>Embryophyta</taxon>
        <taxon>Tracheophyta</taxon>
        <taxon>Spermatophyta</taxon>
        <taxon>Magnoliopsida</taxon>
        <taxon>eudicotyledons</taxon>
        <taxon>Gunneridae</taxon>
        <taxon>Pentapetalae</taxon>
        <taxon>rosids</taxon>
        <taxon>fabids</taxon>
        <taxon>Fabales</taxon>
        <taxon>Fabaceae</taxon>
        <taxon>Papilionoideae</taxon>
        <taxon>50 kb inversion clade</taxon>
        <taxon>dalbergioids sensu lato</taxon>
        <taxon>Dalbergieae</taxon>
        <taxon>Pterocarpus clade</taxon>
        <taxon>Stylosanthes</taxon>
    </lineage>
</organism>
<feature type="region of interest" description="Disordered" evidence="1">
    <location>
        <begin position="1"/>
        <end position="42"/>
    </location>
</feature>
<gene>
    <name evidence="2" type="ORF">PIB30_013808</name>
</gene>
<feature type="compositionally biased region" description="Acidic residues" evidence="1">
    <location>
        <begin position="33"/>
        <end position="42"/>
    </location>
</feature>
<evidence type="ECO:0000313" key="3">
    <source>
        <dbReference type="Proteomes" id="UP001341840"/>
    </source>
</evidence>
<dbReference type="Proteomes" id="UP001341840">
    <property type="component" value="Unassembled WGS sequence"/>
</dbReference>